<evidence type="ECO:0000313" key="2">
    <source>
        <dbReference type="EMBL" id="KAF2238505.1"/>
    </source>
</evidence>
<reference evidence="2" key="1">
    <citation type="journal article" date="2020" name="Stud. Mycol.">
        <title>101 Dothideomycetes genomes: a test case for predicting lifestyles and emergence of pathogens.</title>
        <authorList>
            <person name="Haridas S."/>
            <person name="Albert R."/>
            <person name="Binder M."/>
            <person name="Bloem J."/>
            <person name="Labutti K."/>
            <person name="Salamov A."/>
            <person name="Andreopoulos B."/>
            <person name="Baker S."/>
            <person name="Barry K."/>
            <person name="Bills G."/>
            <person name="Bluhm B."/>
            <person name="Cannon C."/>
            <person name="Castanera R."/>
            <person name="Culley D."/>
            <person name="Daum C."/>
            <person name="Ezra D."/>
            <person name="Gonzalez J."/>
            <person name="Henrissat B."/>
            <person name="Kuo A."/>
            <person name="Liang C."/>
            <person name="Lipzen A."/>
            <person name="Lutzoni F."/>
            <person name="Magnuson J."/>
            <person name="Mondo S."/>
            <person name="Nolan M."/>
            <person name="Ohm R."/>
            <person name="Pangilinan J."/>
            <person name="Park H.-J."/>
            <person name="Ramirez L."/>
            <person name="Alfaro M."/>
            <person name="Sun H."/>
            <person name="Tritt A."/>
            <person name="Yoshinaga Y."/>
            <person name="Zwiers L.-H."/>
            <person name="Turgeon B."/>
            <person name="Goodwin S."/>
            <person name="Spatafora J."/>
            <person name="Crous P."/>
            <person name="Grigoriev I."/>
        </authorList>
    </citation>
    <scope>NUCLEOTIDE SEQUENCE</scope>
    <source>
        <strain evidence="2">Tuck. ex Michener</strain>
    </source>
</reference>
<sequence length="517" mass="56574">MYYLSATISFFLFGVISLSQPVKRANNGSWPRQSFKTAPTFQPPVFDVYKSGAPLAPGLLLTSFIPATDEIENAAVIITDAGDLVWNSPSGSYSNLRVQYLDSEPVLTAWNGSSIGEQGYGFVSILDTTYTEIYRVCPQAYALAPDNTTFSCYGDIHESYITDRGTILMTIYNITNADLTSINGPKDGWIYDGLFYEVDIKTNQTVFRWSAYEAGIPLTASRAPLGQAAFGNGTLDSPFDFFHINSVELVGSRYFVNSRHYWTSYMLDSKGDIEWTIEGDTGGDFELPEGGQFAWEHHAVLKNVTEKEAILTYFNNNNGNAPLFNGTHPAEGLEFHLDLENKTATLLKNLVDPNELIYPIAAGSYVDLPNGNVLLGYGTYPSIKEFGPEGDVRMSILFGETVTSNPAGFTSLTYRAWREPWIGTPAAPPTAVFDQDNTNLYMSWNGATGITMWEISCANATEQQAIHSLGMIPSTGFETMFNLAGSGCSSAAVATAYRDDVPLRSTDFVALTAGSKI</sequence>
<evidence type="ECO:0000313" key="3">
    <source>
        <dbReference type="Proteomes" id="UP000800092"/>
    </source>
</evidence>
<evidence type="ECO:0008006" key="4">
    <source>
        <dbReference type="Google" id="ProtNLM"/>
    </source>
</evidence>
<dbReference type="EMBL" id="ML991775">
    <property type="protein sequence ID" value="KAF2238505.1"/>
    <property type="molecule type" value="Genomic_DNA"/>
</dbReference>
<dbReference type="Pfam" id="PF14269">
    <property type="entry name" value="Arylsulfotran_2"/>
    <property type="match status" value="1"/>
</dbReference>
<feature type="chain" id="PRO_5025347378" description="ASST-domain-containing protein" evidence="1">
    <location>
        <begin position="25"/>
        <end position="517"/>
    </location>
</feature>
<name>A0A6A6HK38_VIRVR</name>
<evidence type="ECO:0000256" key="1">
    <source>
        <dbReference type="SAM" id="SignalP"/>
    </source>
</evidence>
<dbReference type="InterPro" id="IPR039535">
    <property type="entry name" value="ASST-like"/>
</dbReference>
<dbReference type="OrthoDB" id="5427350at2759"/>
<accession>A0A6A6HK38</accession>
<gene>
    <name evidence="2" type="ORF">EV356DRAFT_525448</name>
</gene>
<dbReference type="AlphaFoldDB" id="A0A6A6HK38"/>
<dbReference type="PANTHER" id="PTHR35340:SF6">
    <property type="entry name" value="ASST-DOMAIN-CONTAINING PROTEIN"/>
    <property type="match status" value="1"/>
</dbReference>
<protein>
    <recommendedName>
        <fullName evidence="4">ASST-domain-containing protein</fullName>
    </recommendedName>
</protein>
<dbReference type="PANTHER" id="PTHR35340">
    <property type="entry name" value="PQQ ENZYME REPEAT PROTEIN-RELATED"/>
    <property type="match status" value="1"/>
</dbReference>
<proteinExistence type="predicted"/>
<keyword evidence="3" id="KW-1185">Reference proteome</keyword>
<organism evidence="2 3">
    <name type="scientific">Viridothelium virens</name>
    <name type="common">Speckled blister lichen</name>
    <name type="synonym">Trypethelium virens</name>
    <dbReference type="NCBI Taxonomy" id="1048519"/>
    <lineage>
        <taxon>Eukaryota</taxon>
        <taxon>Fungi</taxon>
        <taxon>Dikarya</taxon>
        <taxon>Ascomycota</taxon>
        <taxon>Pezizomycotina</taxon>
        <taxon>Dothideomycetes</taxon>
        <taxon>Dothideomycetes incertae sedis</taxon>
        <taxon>Trypetheliales</taxon>
        <taxon>Trypetheliaceae</taxon>
        <taxon>Viridothelium</taxon>
    </lineage>
</organism>
<feature type="signal peptide" evidence="1">
    <location>
        <begin position="1"/>
        <end position="24"/>
    </location>
</feature>
<keyword evidence="1" id="KW-0732">Signal</keyword>
<dbReference type="InterPro" id="IPR053143">
    <property type="entry name" value="Arylsulfate_ST"/>
</dbReference>
<dbReference type="Proteomes" id="UP000800092">
    <property type="component" value="Unassembled WGS sequence"/>
</dbReference>